<evidence type="ECO:0000256" key="8">
    <source>
        <dbReference type="SAM" id="SignalP"/>
    </source>
</evidence>
<feature type="signal peptide" evidence="8">
    <location>
        <begin position="1"/>
        <end position="29"/>
    </location>
</feature>
<dbReference type="PROSITE" id="PS00022">
    <property type="entry name" value="EGF_1"/>
    <property type="match status" value="1"/>
</dbReference>
<dbReference type="STRING" id="53468.A0A0R3UQY2"/>
<dbReference type="InterPro" id="IPR050751">
    <property type="entry name" value="ECM_structural_protein"/>
</dbReference>
<dbReference type="SMART" id="SM00181">
    <property type="entry name" value="EGF"/>
    <property type="match status" value="4"/>
</dbReference>
<keyword evidence="11" id="KW-1185">Reference proteome</keyword>
<keyword evidence="7" id="KW-0472">Membrane</keyword>
<keyword evidence="5" id="KW-1015">Disulfide bond</keyword>
<feature type="transmembrane region" description="Helical" evidence="7">
    <location>
        <begin position="387"/>
        <end position="404"/>
    </location>
</feature>
<dbReference type="InterPro" id="IPR001881">
    <property type="entry name" value="EGF-like_Ca-bd_dom"/>
</dbReference>
<dbReference type="PROSITE" id="PS00010">
    <property type="entry name" value="ASX_HYDROXYL"/>
    <property type="match status" value="1"/>
</dbReference>
<dbReference type="PROSITE" id="PS01186">
    <property type="entry name" value="EGF_2"/>
    <property type="match status" value="1"/>
</dbReference>
<dbReference type="SMART" id="SM00261">
    <property type="entry name" value="FU"/>
    <property type="match status" value="2"/>
</dbReference>
<name>A0A0R3UQY2_MESCO</name>
<evidence type="ECO:0000256" key="5">
    <source>
        <dbReference type="ARBA" id="ARBA00023157"/>
    </source>
</evidence>
<dbReference type="InterPro" id="IPR009030">
    <property type="entry name" value="Growth_fac_rcpt_cys_sf"/>
</dbReference>
<evidence type="ECO:0000256" key="1">
    <source>
        <dbReference type="ARBA" id="ARBA00005897"/>
    </source>
</evidence>
<dbReference type="InterPro" id="IPR049883">
    <property type="entry name" value="NOTCH1_EGF-like"/>
</dbReference>
<feature type="chain" id="PRO_5043132322" evidence="8">
    <location>
        <begin position="30"/>
        <end position="416"/>
    </location>
</feature>
<reference evidence="10 11" key="2">
    <citation type="submission" date="2018-10" db="EMBL/GenBank/DDBJ databases">
        <authorList>
            <consortium name="Pathogen Informatics"/>
        </authorList>
    </citation>
    <scope>NUCLEOTIDE SEQUENCE [LARGE SCALE GENOMIC DNA]</scope>
</reference>
<dbReference type="CDD" id="cd00054">
    <property type="entry name" value="EGF_CA"/>
    <property type="match status" value="2"/>
</dbReference>
<feature type="domain" description="EGF-like" evidence="9">
    <location>
        <begin position="298"/>
        <end position="338"/>
    </location>
</feature>
<organism evidence="12">
    <name type="scientific">Mesocestoides corti</name>
    <name type="common">Flatworm</name>
    <dbReference type="NCBI Taxonomy" id="53468"/>
    <lineage>
        <taxon>Eukaryota</taxon>
        <taxon>Metazoa</taxon>
        <taxon>Spiralia</taxon>
        <taxon>Lophotrochozoa</taxon>
        <taxon>Platyhelminthes</taxon>
        <taxon>Cestoda</taxon>
        <taxon>Eucestoda</taxon>
        <taxon>Cyclophyllidea</taxon>
        <taxon>Mesocestoididae</taxon>
        <taxon>Mesocestoides</taxon>
    </lineage>
</organism>
<dbReference type="SMART" id="SM00179">
    <property type="entry name" value="EGF_CA"/>
    <property type="match status" value="2"/>
</dbReference>
<feature type="transmembrane region" description="Helical" evidence="7">
    <location>
        <begin position="363"/>
        <end position="381"/>
    </location>
</feature>
<dbReference type="WBParaSite" id="MCOS_0001028701-mRNA-1">
    <property type="protein sequence ID" value="MCOS_0001028701-mRNA-1"/>
    <property type="gene ID" value="MCOS_0001028701"/>
</dbReference>
<dbReference type="PANTHER" id="PTHR24034">
    <property type="entry name" value="EGF-LIKE DOMAIN-CONTAINING PROTEIN"/>
    <property type="match status" value="1"/>
</dbReference>
<dbReference type="Pfam" id="PF07645">
    <property type="entry name" value="EGF_CA"/>
    <property type="match status" value="2"/>
</dbReference>
<dbReference type="Proteomes" id="UP000267029">
    <property type="component" value="Unassembled WGS sequence"/>
</dbReference>
<evidence type="ECO:0000256" key="4">
    <source>
        <dbReference type="ARBA" id="ARBA00022737"/>
    </source>
</evidence>
<dbReference type="Gene3D" id="2.10.220.10">
    <property type="entry name" value="Hormone Receptor, Insulin-like Growth Factor Receptor 1, Chain A, domain 2"/>
    <property type="match status" value="1"/>
</dbReference>
<reference evidence="12" key="1">
    <citation type="submission" date="2017-02" db="UniProtKB">
        <authorList>
            <consortium name="WormBaseParasite"/>
        </authorList>
    </citation>
    <scope>IDENTIFICATION</scope>
</reference>
<dbReference type="SUPFAM" id="SSF57184">
    <property type="entry name" value="Growth factor receptor domain"/>
    <property type="match status" value="1"/>
</dbReference>
<sequence length="416" mass="45693">MYLCRPPFLESVMIPFAIEFLSLICLTTCSDNNCNLCQNVLEKFRITFYEVDSERSLGGGNTDWEEKYIGQYAFSDLHLLESIEQTSKLLTEKEAQFFTDIEGFVEVFWSDKLRTGQSNVNDITRALCIETLKFCCPWNKFGADCSDCGPCFVENGYCDGNGTRSGTGVCQCKQGYAGKSCGQCDHLTHFQSDSIDGIVQCTPCHPACAGGCSDVTPSSCVSCSKGYQAVKTDDGIICADVDECSNGSSPCKWGTYCVNDEGSYYCLPCPDGCSLCTNTSMCQSCFPGYTLQSGKCIDIDECSTPGICSGPHKRCVNKPGSYVCLCEGGYRLKQDMCIPVVSPRRGVSQPSHNKSDHLWAKRLLIEFAKLVFILLLFGILLYLTSQQTFLCISLAVAAVGFVYHEVNMLDAILQEV</sequence>
<dbReference type="Gene3D" id="2.10.25.10">
    <property type="entry name" value="Laminin"/>
    <property type="match status" value="1"/>
</dbReference>
<dbReference type="GO" id="GO:0005509">
    <property type="term" value="F:calcium ion binding"/>
    <property type="evidence" value="ECO:0007669"/>
    <property type="project" value="InterPro"/>
</dbReference>
<keyword evidence="7" id="KW-1133">Transmembrane helix</keyword>
<dbReference type="FunFam" id="2.10.25.10:FF:000068">
    <property type="entry name" value="Latent transforming growth factor beta binding protein 3"/>
    <property type="match status" value="1"/>
</dbReference>
<accession>A0A0R3UQY2</accession>
<dbReference type="InterPro" id="IPR006212">
    <property type="entry name" value="Furin_repeat"/>
</dbReference>
<evidence type="ECO:0000256" key="7">
    <source>
        <dbReference type="SAM" id="Phobius"/>
    </source>
</evidence>
<dbReference type="AlphaFoldDB" id="A0A0R3UQY2"/>
<protein>
    <submittedName>
        <fullName evidence="12">EGF-like domain-containing protein</fullName>
    </submittedName>
</protein>
<evidence type="ECO:0000313" key="11">
    <source>
        <dbReference type="Proteomes" id="UP000267029"/>
    </source>
</evidence>
<proteinExistence type="inferred from homology"/>
<gene>
    <name evidence="10" type="ORF">MCOS_LOCUS10288</name>
</gene>
<evidence type="ECO:0000256" key="3">
    <source>
        <dbReference type="ARBA" id="ARBA00022729"/>
    </source>
</evidence>
<comment type="caution">
    <text evidence="6">Lacks conserved residue(s) required for the propagation of feature annotation.</text>
</comment>
<keyword evidence="2 6" id="KW-0245">EGF-like domain</keyword>
<keyword evidence="7" id="KW-0812">Transmembrane</keyword>
<evidence type="ECO:0000313" key="10">
    <source>
        <dbReference type="EMBL" id="VDD84285.1"/>
    </source>
</evidence>
<evidence type="ECO:0000256" key="2">
    <source>
        <dbReference type="ARBA" id="ARBA00022536"/>
    </source>
</evidence>
<comment type="similarity">
    <text evidence="1">Belongs to the CRELD family.</text>
</comment>
<keyword evidence="4" id="KW-0677">Repeat</keyword>
<evidence type="ECO:0000256" key="6">
    <source>
        <dbReference type="PROSITE-ProRule" id="PRU00076"/>
    </source>
</evidence>
<evidence type="ECO:0000259" key="9">
    <source>
        <dbReference type="PROSITE" id="PS50026"/>
    </source>
</evidence>
<evidence type="ECO:0000313" key="12">
    <source>
        <dbReference type="WBParaSite" id="MCOS_0001028701-mRNA-1"/>
    </source>
</evidence>
<dbReference type="InterPro" id="IPR000742">
    <property type="entry name" value="EGF"/>
</dbReference>
<dbReference type="InterPro" id="IPR018097">
    <property type="entry name" value="EGF_Ca-bd_CS"/>
</dbReference>
<dbReference type="OrthoDB" id="19903at2759"/>
<dbReference type="PANTHER" id="PTHR24034:SF209">
    <property type="entry name" value="EGF-LIKE DOMAIN-CONTAINING PROTEIN"/>
    <property type="match status" value="1"/>
</dbReference>
<dbReference type="EMBL" id="UXSR01006136">
    <property type="protein sequence ID" value="VDD84285.1"/>
    <property type="molecule type" value="Genomic_DNA"/>
</dbReference>
<keyword evidence="3 8" id="KW-0732">Signal</keyword>
<dbReference type="PROSITE" id="PS01187">
    <property type="entry name" value="EGF_CA"/>
    <property type="match status" value="2"/>
</dbReference>
<dbReference type="InterPro" id="IPR000152">
    <property type="entry name" value="EGF-type_Asp/Asn_hydroxyl_site"/>
</dbReference>
<dbReference type="PROSITE" id="PS50026">
    <property type="entry name" value="EGF_3"/>
    <property type="match status" value="1"/>
</dbReference>